<feature type="transmembrane region" description="Helical" evidence="6">
    <location>
        <begin position="24"/>
        <end position="44"/>
    </location>
</feature>
<dbReference type="Pfam" id="PF04991">
    <property type="entry name" value="LicD"/>
    <property type="match status" value="1"/>
</dbReference>
<evidence type="ECO:0000256" key="6">
    <source>
        <dbReference type="SAM" id="Phobius"/>
    </source>
</evidence>
<proteinExistence type="predicted"/>
<evidence type="ECO:0000256" key="2">
    <source>
        <dbReference type="ARBA" id="ARBA00022692"/>
    </source>
</evidence>
<dbReference type="GO" id="GO:0016020">
    <property type="term" value="C:membrane"/>
    <property type="evidence" value="ECO:0007669"/>
    <property type="project" value="UniProtKB-SubCell"/>
</dbReference>
<gene>
    <name evidence="8" type="ORF">GNLVRS02_ARAD1A04620g</name>
</gene>
<feature type="region of interest" description="Disordered" evidence="5">
    <location>
        <begin position="212"/>
        <end position="282"/>
    </location>
</feature>
<evidence type="ECO:0000259" key="7">
    <source>
        <dbReference type="Pfam" id="PF04991"/>
    </source>
</evidence>
<keyword evidence="3 6" id="KW-1133">Transmembrane helix</keyword>
<name>A0A060SX03_BLAAD</name>
<evidence type="ECO:0000256" key="1">
    <source>
        <dbReference type="ARBA" id="ARBA00004167"/>
    </source>
</evidence>
<feature type="compositionally biased region" description="Low complexity" evidence="5">
    <location>
        <begin position="271"/>
        <end position="282"/>
    </location>
</feature>
<evidence type="ECO:0000256" key="4">
    <source>
        <dbReference type="ARBA" id="ARBA00023136"/>
    </source>
</evidence>
<dbReference type="EMBL" id="HG937691">
    <property type="protein sequence ID" value="CDP33228.1"/>
    <property type="molecule type" value="Genomic_DNA"/>
</dbReference>
<keyword evidence="4 6" id="KW-0472">Membrane</keyword>
<dbReference type="GO" id="GO:0009100">
    <property type="term" value="P:glycoprotein metabolic process"/>
    <property type="evidence" value="ECO:0007669"/>
    <property type="project" value="UniProtKB-ARBA"/>
</dbReference>
<evidence type="ECO:0000256" key="3">
    <source>
        <dbReference type="ARBA" id="ARBA00022989"/>
    </source>
</evidence>
<protein>
    <submittedName>
        <fullName evidence="8">ARAD1A04620p</fullName>
    </submittedName>
</protein>
<reference evidence="8" key="1">
    <citation type="submission" date="2014-02" db="EMBL/GenBank/DDBJ databases">
        <authorList>
            <person name="Genoscope - CEA"/>
        </authorList>
    </citation>
    <scope>NUCLEOTIDE SEQUENCE</scope>
    <source>
        <strain evidence="8">LS3</strain>
    </source>
</reference>
<dbReference type="PANTHER" id="PTHR15407">
    <property type="entry name" value="FUKUTIN-RELATED"/>
    <property type="match status" value="1"/>
</dbReference>
<dbReference type="PANTHER" id="PTHR15407:SF28">
    <property type="entry name" value="RIBITOL-5-PHOSPHATE TRANSFERASE FKTN"/>
    <property type="match status" value="1"/>
</dbReference>
<evidence type="ECO:0000256" key="5">
    <source>
        <dbReference type="SAM" id="MobiDB-lite"/>
    </source>
</evidence>
<sequence>MDVQKREDRSEDVQNAQPSGLRRVFRMLIMVLMFIPNLVAHYIIRPLGVMRHSTMGKLFVIVTVVYLIAAASLYMFTGQYHPFSKDLYNHLPFAKSDSSRFDPRAAPKAMLANPADVQVFDWNDWLDLSVIQKVAKNANETSKLWPFKWSGEDPFKGIQTPPRKAGTEEQNALIGKYFLSQKAPVPKAVYFLETDRVVNVVSQSEYDRLERQRVEKEQADQLAEEEKKNEDKEKRDDEKKDDKDDKEDKEDKEDKMNEEHEDKEEEKTEQAAAVTSTTSAHSAESTFDSLFPEFKSKDYADRMLVDMPLDLFKFDVDMITNVTEDMSKEDREHAEFINWAVDHVKDSPKYFYEVPLKNDHTALGVHYDWRFFNKIRRGTKHEEFMHHLMRAWSKFSEKENILSLIAHGSLIGYYWDGMAMPWDADNDVQMPIMELDRFARKYNQTLVVQDPKEGNGRYFIDVSPWYVDRPNGKVKTNNNNVIDARFIDIRSGIYIDITGLAYTDPKHGKDKGRTEVNCKSPHYYDIGELSPARMAMYEGVPVYVPNDVSKVLVSEYNEKIKKPKFNEWKFNQDLRLWVKQEKCAKFQIKKKKFDANGHLTKYGACNDDGIYEYYENTKEVTELRMREKELYAQLDALNKDDHAQAANIKAKLADLMKKYYPPLLDDPEPF</sequence>
<organism evidence="8">
    <name type="scientific">Blastobotrys adeninivorans</name>
    <name type="common">Yeast</name>
    <name type="synonym">Arxula adeninivorans</name>
    <dbReference type="NCBI Taxonomy" id="409370"/>
    <lineage>
        <taxon>Eukaryota</taxon>
        <taxon>Fungi</taxon>
        <taxon>Dikarya</taxon>
        <taxon>Ascomycota</taxon>
        <taxon>Saccharomycotina</taxon>
        <taxon>Dipodascomycetes</taxon>
        <taxon>Dipodascales</taxon>
        <taxon>Trichomonascaceae</taxon>
        <taxon>Blastobotrys</taxon>
    </lineage>
</organism>
<feature type="transmembrane region" description="Helical" evidence="6">
    <location>
        <begin position="56"/>
        <end position="76"/>
    </location>
</feature>
<dbReference type="InterPro" id="IPR009644">
    <property type="entry name" value="FKTN/MNN4/W02B3.4-1"/>
</dbReference>
<feature type="domain" description="LicD/FKTN/FKRP nucleotidyltransferase" evidence="7">
    <location>
        <begin position="397"/>
        <end position="505"/>
    </location>
</feature>
<dbReference type="InterPro" id="IPR007074">
    <property type="entry name" value="LicD/FKTN/FKRP_NTP_transf"/>
</dbReference>
<feature type="compositionally biased region" description="Basic and acidic residues" evidence="5">
    <location>
        <begin position="212"/>
        <end position="243"/>
    </location>
</feature>
<dbReference type="AlphaFoldDB" id="A0A060SX03"/>
<accession>A0A060SX03</accession>
<dbReference type="PhylomeDB" id="A0A060SX03"/>
<keyword evidence="2 6" id="KW-0812">Transmembrane</keyword>
<feature type="compositionally biased region" description="Basic and acidic residues" evidence="5">
    <location>
        <begin position="252"/>
        <end position="269"/>
    </location>
</feature>
<comment type="subcellular location">
    <subcellularLocation>
        <location evidence="1">Membrane</location>
        <topology evidence="1">Single-pass membrane protein</topology>
    </subcellularLocation>
</comment>
<evidence type="ECO:0000313" key="8">
    <source>
        <dbReference type="EMBL" id="CDP33228.1"/>
    </source>
</evidence>
<reference evidence="8" key="2">
    <citation type="submission" date="2014-06" db="EMBL/GenBank/DDBJ databases">
        <title>The complete genome of Blastobotrys (Arxula) adeninivorans LS3 - a yeast of biotechnological interest.</title>
        <authorList>
            <person name="Kunze G."/>
            <person name="Gaillardin C."/>
            <person name="Czernicka M."/>
            <person name="Durrens P."/>
            <person name="Martin T."/>
            <person name="Boer E."/>
            <person name="Gabaldon T."/>
            <person name="Cruz J."/>
            <person name="Talla E."/>
            <person name="Marck C."/>
            <person name="Goffeau A."/>
            <person name="Barbe V."/>
            <person name="Baret P."/>
            <person name="Baronian K."/>
            <person name="Beier S."/>
            <person name="Bleykasten C."/>
            <person name="Bode R."/>
            <person name="Casaregola S."/>
            <person name="Despons L."/>
            <person name="Fairhead C."/>
            <person name="Giersberg M."/>
            <person name="Gierski P."/>
            <person name="Hahnel U."/>
            <person name="Hartmann A."/>
            <person name="Jankowska D."/>
            <person name="Jubin C."/>
            <person name="Jung P."/>
            <person name="Lafontaine I."/>
            <person name="Leh-Louis V."/>
            <person name="Lemaire M."/>
            <person name="Marcet-Houben M."/>
            <person name="Mascher M."/>
            <person name="Morel G."/>
            <person name="Richard G.-F."/>
            <person name="Riechen J."/>
            <person name="Sacerdot C."/>
            <person name="Sarkar A."/>
            <person name="Savel G."/>
            <person name="Schacherer J."/>
            <person name="Sherman D."/>
            <person name="Straub M.-L."/>
            <person name="Stein N."/>
            <person name="Thierry A."/>
            <person name="Trautwein-Schult A."/>
            <person name="Westhof E."/>
            <person name="Worch S."/>
            <person name="Dujon B."/>
            <person name="Souciet J.-L."/>
            <person name="Wincker P."/>
            <person name="Scholz U."/>
            <person name="Neuveglise N."/>
        </authorList>
    </citation>
    <scope>NUCLEOTIDE SEQUENCE</scope>
    <source>
        <strain evidence="8">LS3</strain>
    </source>
</reference>